<dbReference type="OrthoDB" id="199953at2157"/>
<dbReference type="GeneID" id="37641104"/>
<evidence type="ECO:0000313" key="2">
    <source>
        <dbReference type="EMBL" id="AXR80644.1"/>
    </source>
</evidence>
<keyword evidence="3" id="KW-1185">Reference proteome</keyword>
<reference evidence="4" key="1">
    <citation type="submission" date="2017-10" db="EMBL/GenBank/DDBJ databases">
        <title>Phenotypic and genomic properties of facultatively anaerobic sulfur-reducing natronoarchaea from hypersaline soda lakes.</title>
        <authorList>
            <person name="Sorokin D.Y."/>
            <person name="Kublanov I.V."/>
            <person name="Roman P."/>
            <person name="Sinninghe Damste J.S."/>
            <person name="Golyshin P.N."/>
            <person name="Rojo D."/>
            <person name="Ciordia S."/>
            <person name="Mena Md.C."/>
            <person name="Ferrer M."/>
            <person name="Messina E."/>
            <person name="Smedile F."/>
            <person name="La Spada G."/>
            <person name="La Cono V."/>
            <person name="Yakimov M.M."/>
        </authorList>
    </citation>
    <scope>NUCLEOTIDE SEQUENCE [LARGE SCALE GENOMIC DNA]</scope>
    <source>
        <strain evidence="4">AArc1</strain>
    </source>
</reference>
<accession>A0A346PID5</accession>
<dbReference type="KEGG" id="nag:AArcMg_0621"/>
<dbReference type="InterPro" id="IPR055927">
    <property type="entry name" value="DUF7504"/>
</dbReference>
<reference evidence="3" key="2">
    <citation type="submission" date="2018-02" db="EMBL/GenBank/DDBJ databases">
        <title>Phenotypic and genomic properties of facultatively anaerobic sulfur-reducing natronoarchaea from hypersaline soda lakes.</title>
        <authorList>
            <person name="Sorokin D.Y."/>
            <person name="Kublanov I.V."/>
            <person name="Roman P."/>
            <person name="Sinninghe Damste J.S."/>
            <person name="Golyshin P.N."/>
            <person name="Rojo D."/>
            <person name="Ciordia S."/>
            <person name="Mena M.D.C."/>
            <person name="Ferrer M."/>
            <person name="Messina E."/>
            <person name="Smedile F."/>
            <person name="La Spada G."/>
            <person name="La Cono V."/>
            <person name="Yakimov M.M."/>
        </authorList>
    </citation>
    <scope>NUCLEOTIDE SEQUENCE [LARGE SCALE GENOMIC DNA]</scope>
    <source>
        <strain evidence="3">AArc-Mg</strain>
    </source>
</reference>
<proteinExistence type="predicted"/>
<evidence type="ECO:0000313" key="1">
    <source>
        <dbReference type="EMBL" id="AXR79280.1"/>
    </source>
</evidence>
<dbReference type="AlphaFoldDB" id="A0A346PM99"/>
<dbReference type="KEGG" id="nan:AArc1_2972"/>
<protein>
    <submittedName>
        <fullName evidence="1">KaiC-like protein ATPase</fullName>
    </submittedName>
</protein>
<reference evidence="2" key="3">
    <citation type="journal article" date="2019" name="Int. J. Syst. Evol. Microbiol.">
        <title>Natronolimnobius sulfurireducens sp. nov. and Halalkaliarchaeum desulfuricum gen. nov., sp. nov., the first sulfur-respiring alkaliphilic haloarchaea from hypersaline alkaline lakes.</title>
        <authorList>
            <person name="Sorokin D.Y."/>
            <person name="Yakimov M."/>
            <person name="Messina E."/>
            <person name="Merkel A.Y."/>
            <person name="Bale N.J."/>
            <person name="Sinninghe Damste J.S."/>
        </authorList>
    </citation>
    <scope>NUCLEOTIDE SEQUENCE</scope>
    <source>
        <strain evidence="2">AArc-Mg</strain>
        <strain evidence="1">AArc1</strain>
    </source>
</reference>
<evidence type="ECO:0000313" key="3">
    <source>
        <dbReference type="Proteomes" id="UP000258613"/>
    </source>
</evidence>
<organism evidence="2 3">
    <name type="scientific">Natrarchaeobaculum sulfurireducens</name>
    <dbReference type="NCBI Taxonomy" id="2044521"/>
    <lineage>
        <taxon>Archaea</taxon>
        <taxon>Methanobacteriati</taxon>
        <taxon>Methanobacteriota</taxon>
        <taxon>Stenosarchaea group</taxon>
        <taxon>Halobacteria</taxon>
        <taxon>Halobacteriales</taxon>
        <taxon>Natrialbaceae</taxon>
        <taxon>Natrarchaeobaculum</taxon>
    </lineage>
</organism>
<dbReference type="EMBL" id="CP024047">
    <property type="protein sequence ID" value="AXR79280.1"/>
    <property type="molecule type" value="Genomic_DNA"/>
</dbReference>
<evidence type="ECO:0000313" key="4">
    <source>
        <dbReference type="Proteomes" id="UP000258707"/>
    </source>
</evidence>
<name>A0A346PM99_9EURY</name>
<dbReference type="Pfam" id="PF24336">
    <property type="entry name" value="DUF7504"/>
    <property type="match status" value="1"/>
</dbReference>
<dbReference type="EMBL" id="CP027033">
    <property type="protein sequence ID" value="AXR80644.1"/>
    <property type="molecule type" value="Genomic_DNA"/>
</dbReference>
<sequence length="217" mass="22982">MSLRTQAFSLDPLPLEDIDSGTSILLTGDDEAALKSIFARIVAADEDEKSIVLATNSGGPTVRRTLEAVKQSAGSRSFVLSCQGPDQGEEIKTVDELGDLTNLGMHYSGLVAAAQQSTTRFRSGIFLCSTILGEVDDTRSVYRFLNSNLLTDLRRGEGIGVCAIDTSADIGTDVDSMLSGMEVSFTGRIDVKTTGQNEATLETSGLSSTDETVTVSL</sequence>
<gene>
    <name evidence="1" type="ORF">AArc1_2972</name>
    <name evidence="2" type="ORF">AArcMg_0621</name>
</gene>
<dbReference type="Proteomes" id="UP000258707">
    <property type="component" value="Chromosome"/>
</dbReference>
<dbReference type="Proteomes" id="UP000258613">
    <property type="component" value="Chromosome"/>
</dbReference>
<accession>A0A346PM99</accession>
<dbReference type="RefSeq" id="WP_117365263.1">
    <property type="nucleotide sequence ID" value="NZ_CP024047.1"/>
</dbReference>